<proteinExistence type="predicted"/>
<gene>
    <name evidence="2" type="ORF">NCTC10764_03045</name>
</gene>
<protein>
    <submittedName>
        <fullName evidence="2">RhsA element core protein RshA</fullName>
    </submittedName>
</protein>
<evidence type="ECO:0000256" key="1">
    <source>
        <dbReference type="SAM" id="MobiDB-lite"/>
    </source>
</evidence>
<dbReference type="EMBL" id="UFZL01000002">
    <property type="protein sequence ID" value="STE72352.1"/>
    <property type="molecule type" value="Genomic_DNA"/>
</dbReference>
<reference evidence="2 3" key="1">
    <citation type="submission" date="2018-06" db="EMBL/GenBank/DDBJ databases">
        <authorList>
            <consortium name="Pathogen Informatics"/>
            <person name="Doyle S."/>
        </authorList>
    </citation>
    <scope>NUCLEOTIDE SEQUENCE [LARGE SCALE GENOMIC DNA]</scope>
    <source>
        <strain evidence="2 3">NCTC10764</strain>
    </source>
</reference>
<evidence type="ECO:0000313" key="2">
    <source>
        <dbReference type="EMBL" id="STE72352.1"/>
    </source>
</evidence>
<feature type="region of interest" description="Disordered" evidence="1">
    <location>
        <begin position="69"/>
        <end position="91"/>
    </location>
</feature>
<organism evidence="2 3">
    <name type="scientific">Escherichia coli</name>
    <dbReference type="NCBI Taxonomy" id="562"/>
    <lineage>
        <taxon>Bacteria</taxon>
        <taxon>Pseudomonadati</taxon>
        <taxon>Pseudomonadota</taxon>
        <taxon>Gammaproteobacteria</taxon>
        <taxon>Enterobacterales</taxon>
        <taxon>Enterobacteriaceae</taxon>
        <taxon>Escherichia</taxon>
    </lineage>
</organism>
<dbReference type="Proteomes" id="UP000255201">
    <property type="component" value="Unassembled WGS sequence"/>
</dbReference>
<name>A0A376JPS3_ECOLX</name>
<evidence type="ECO:0000313" key="3">
    <source>
        <dbReference type="Proteomes" id="UP000255201"/>
    </source>
</evidence>
<sequence>MSGKPAARQGDMTQYGGSIVQGSAGVRIGAPTGVACSVCPGGVTSGHPVNPLLGAKVLPAKPTLPCPARCRSSSPAPTAVTGQKRPRRWGASAPAGKCLRISAYSCAITH</sequence>
<dbReference type="AlphaFoldDB" id="A0A376JPS3"/>
<accession>A0A376JPS3</accession>